<sequence length="386" mass="43326">MVLARHVWLLAGLMPSFGLAQTANLNIWDVDKSCQDNQQYVQDSMDIALEMATAAKESLEFVAKAYPSNADDKLKWKTIFKALSAVFGVQAEYAQQDVSSGQIGQAYAVFSKMVSVMPSQHNDPSDGYVSKLRAKIGHKPKIMCTDKEGPDSWQWYGENDKIPGKDKTLMQENDFTKFFLEGAVGAWIYDSRYAFKTEEKETPILCVDGMKAAVYWDKDIVIFCDEMFNDDWKNRPTPKALKSGGISAGDDIGKHSETLPYVMVHELAHWFGGKDFATGKVNVVDHIAVTREGKLVYRVNGVKQEFDSPPPADPNTTPVLTYGRERVWYLARPHTTYPDNSGPAKALTNADSFSLFAFMMYLDKWDWADKGIAKVPADKKRKDPPN</sequence>
<feature type="chain" id="PRO_5034704525" description="Lysine-specific metallo-endopeptidase domain-containing protein" evidence="1">
    <location>
        <begin position="21"/>
        <end position="386"/>
    </location>
</feature>
<dbReference type="GO" id="GO:0008237">
    <property type="term" value="F:metallopeptidase activity"/>
    <property type="evidence" value="ECO:0007669"/>
    <property type="project" value="InterPro"/>
</dbReference>
<reference evidence="2" key="1">
    <citation type="submission" date="2020-01" db="EMBL/GenBank/DDBJ databases">
        <title>Identification and distribution of gene clusters putatively required for synthesis of sphingolipid metabolism inhibitors in phylogenetically diverse species of the filamentous fungus Fusarium.</title>
        <authorList>
            <person name="Kim H.-S."/>
            <person name="Busman M."/>
            <person name="Brown D.W."/>
            <person name="Divon H."/>
            <person name="Uhlig S."/>
            <person name="Proctor R.H."/>
        </authorList>
    </citation>
    <scope>NUCLEOTIDE SEQUENCE</scope>
    <source>
        <strain evidence="2">NRRL 53441</strain>
    </source>
</reference>
<evidence type="ECO:0000313" key="2">
    <source>
        <dbReference type="EMBL" id="KAF4454866.1"/>
    </source>
</evidence>
<dbReference type="Proteomes" id="UP000605986">
    <property type="component" value="Unassembled WGS sequence"/>
</dbReference>
<keyword evidence="3" id="KW-1185">Reference proteome</keyword>
<feature type="signal peptide" evidence="1">
    <location>
        <begin position="1"/>
        <end position="20"/>
    </location>
</feature>
<evidence type="ECO:0000313" key="3">
    <source>
        <dbReference type="Proteomes" id="UP000605986"/>
    </source>
</evidence>
<proteinExistence type="predicted"/>
<gene>
    <name evidence="2" type="ORF">F53441_2736</name>
</gene>
<comment type="caution">
    <text evidence="2">The sequence shown here is derived from an EMBL/GenBank/DDBJ whole genome shotgun (WGS) entry which is preliminary data.</text>
</comment>
<dbReference type="OrthoDB" id="515692at2759"/>
<dbReference type="AlphaFoldDB" id="A0A8H4KQR9"/>
<organism evidence="2 3">
    <name type="scientific">Fusarium austroafricanum</name>
    <dbReference type="NCBI Taxonomy" id="2364996"/>
    <lineage>
        <taxon>Eukaryota</taxon>
        <taxon>Fungi</taxon>
        <taxon>Dikarya</taxon>
        <taxon>Ascomycota</taxon>
        <taxon>Pezizomycotina</taxon>
        <taxon>Sordariomycetes</taxon>
        <taxon>Hypocreomycetidae</taxon>
        <taxon>Hypocreales</taxon>
        <taxon>Nectriaceae</taxon>
        <taxon>Fusarium</taxon>
        <taxon>Fusarium concolor species complex</taxon>
    </lineage>
</organism>
<evidence type="ECO:0008006" key="4">
    <source>
        <dbReference type="Google" id="ProtNLM"/>
    </source>
</evidence>
<accession>A0A8H4KQR9</accession>
<dbReference type="Gene3D" id="3.40.390.10">
    <property type="entry name" value="Collagenase (Catalytic Domain)"/>
    <property type="match status" value="1"/>
</dbReference>
<name>A0A8H4KQR9_9HYPO</name>
<keyword evidence="1" id="KW-0732">Signal</keyword>
<dbReference type="InterPro" id="IPR024079">
    <property type="entry name" value="MetalloPept_cat_dom_sf"/>
</dbReference>
<protein>
    <recommendedName>
        <fullName evidence="4">Lysine-specific metallo-endopeptidase domain-containing protein</fullName>
    </recommendedName>
</protein>
<evidence type="ECO:0000256" key="1">
    <source>
        <dbReference type="SAM" id="SignalP"/>
    </source>
</evidence>
<dbReference type="EMBL" id="JAADJG010000115">
    <property type="protein sequence ID" value="KAF4454866.1"/>
    <property type="molecule type" value="Genomic_DNA"/>
</dbReference>